<keyword evidence="3 7" id="KW-0489">Methyltransferase</keyword>
<evidence type="ECO:0000256" key="5">
    <source>
        <dbReference type="ARBA" id="ARBA00022691"/>
    </source>
</evidence>
<dbReference type="Gene3D" id="3.40.50.150">
    <property type="entry name" value="Vaccinia Virus protein VP39"/>
    <property type="match status" value="1"/>
</dbReference>
<dbReference type="EC" id="2.1.1.72" evidence="2"/>
<keyword evidence="4" id="KW-0808">Transferase</keyword>
<dbReference type="InterPro" id="IPR029063">
    <property type="entry name" value="SAM-dependent_MTases_sf"/>
</dbReference>
<dbReference type="GO" id="GO:0009307">
    <property type="term" value="P:DNA restriction-modification system"/>
    <property type="evidence" value="ECO:0007669"/>
    <property type="project" value="InterPro"/>
</dbReference>
<reference evidence="7" key="1">
    <citation type="submission" date="2024-05" db="EMBL/GenBank/DDBJ databases">
        <title>Herbiconiux sp. A18JL235.</title>
        <authorList>
            <person name="Zhang G."/>
        </authorList>
    </citation>
    <scope>NUCLEOTIDE SEQUENCE</scope>
    <source>
        <strain evidence="7">A18JL235</strain>
    </source>
</reference>
<dbReference type="Pfam" id="PF02086">
    <property type="entry name" value="MethyltransfD12"/>
    <property type="match status" value="1"/>
</dbReference>
<proteinExistence type="inferred from homology"/>
<evidence type="ECO:0000256" key="6">
    <source>
        <dbReference type="ARBA" id="ARBA00047942"/>
    </source>
</evidence>
<evidence type="ECO:0000256" key="4">
    <source>
        <dbReference type="ARBA" id="ARBA00022679"/>
    </source>
</evidence>
<evidence type="ECO:0000256" key="3">
    <source>
        <dbReference type="ARBA" id="ARBA00022603"/>
    </source>
</evidence>
<dbReference type="InterPro" id="IPR012327">
    <property type="entry name" value="MeTrfase_D12"/>
</dbReference>
<dbReference type="InterPro" id="IPR023095">
    <property type="entry name" value="Ade_MeTrfase_dom_2"/>
</dbReference>
<organism evidence="7">
    <name type="scientific">Herbiconiux sp. A18JL235</name>
    <dbReference type="NCBI Taxonomy" id="3152363"/>
    <lineage>
        <taxon>Bacteria</taxon>
        <taxon>Bacillati</taxon>
        <taxon>Actinomycetota</taxon>
        <taxon>Actinomycetes</taxon>
        <taxon>Micrococcales</taxon>
        <taxon>Microbacteriaceae</taxon>
        <taxon>Herbiconiux</taxon>
    </lineage>
</organism>
<comment type="catalytic activity">
    <reaction evidence="6">
        <text>a 2'-deoxyadenosine in DNA + S-adenosyl-L-methionine = an N(6)-methyl-2'-deoxyadenosine in DNA + S-adenosyl-L-homocysteine + H(+)</text>
        <dbReference type="Rhea" id="RHEA:15197"/>
        <dbReference type="Rhea" id="RHEA-COMP:12418"/>
        <dbReference type="Rhea" id="RHEA-COMP:12419"/>
        <dbReference type="ChEBI" id="CHEBI:15378"/>
        <dbReference type="ChEBI" id="CHEBI:57856"/>
        <dbReference type="ChEBI" id="CHEBI:59789"/>
        <dbReference type="ChEBI" id="CHEBI:90615"/>
        <dbReference type="ChEBI" id="CHEBI:90616"/>
        <dbReference type="EC" id="2.1.1.72"/>
    </reaction>
</comment>
<name>A0AB39BBN6_9MICO</name>
<evidence type="ECO:0000256" key="1">
    <source>
        <dbReference type="ARBA" id="ARBA00006594"/>
    </source>
</evidence>
<accession>A0AB39BBN6</accession>
<dbReference type="RefSeq" id="WP_368496239.1">
    <property type="nucleotide sequence ID" value="NZ_CP162511.1"/>
</dbReference>
<evidence type="ECO:0000313" key="7">
    <source>
        <dbReference type="EMBL" id="XDI03821.1"/>
    </source>
</evidence>
<dbReference type="EMBL" id="CP162511">
    <property type="protein sequence ID" value="XDI03821.1"/>
    <property type="molecule type" value="Genomic_DNA"/>
</dbReference>
<gene>
    <name evidence="7" type="ORF">ABFY20_10695</name>
</gene>
<evidence type="ECO:0000256" key="2">
    <source>
        <dbReference type="ARBA" id="ARBA00011900"/>
    </source>
</evidence>
<dbReference type="AlphaFoldDB" id="A0AB39BBN6"/>
<dbReference type="GO" id="GO:0032259">
    <property type="term" value="P:methylation"/>
    <property type="evidence" value="ECO:0007669"/>
    <property type="project" value="UniProtKB-KW"/>
</dbReference>
<keyword evidence="5" id="KW-0949">S-adenosyl-L-methionine</keyword>
<dbReference type="GO" id="GO:0009007">
    <property type="term" value="F:site-specific DNA-methyltransferase (adenine-specific) activity"/>
    <property type="evidence" value="ECO:0007669"/>
    <property type="project" value="UniProtKB-EC"/>
</dbReference>
<dbReference type="Gene3D" id="1.10.1020.10">
    <property type="entry name" value="Adenine-specific Methyltransferase, Domain 2"/>
    <property type="match status" value="1"/>
</dbReference>
<comment type="similarity">
    <text evidence="1">Belongs to the N(4)/N(6)-methyltransferase family.</text>
</comment>
<dbReference type="SUPFAM" id="SSF53335">
    <property type="entry name" value="S-adenosyl-L-methionine-dependent methyltransferases"/>
    <property type="match status" value="1"/>
</dbReference>
<sequence length="243" mass="26642">MDCLPGRVDGYLEPFLDSGSVALAVLHEHPDAVVTLASPCTDLVLAWEVARDEPEAFIAAVAFHAERHSDPYFRAELEADPSDPVQRAARFAYLRGTADLDEGGRTRSHFAGALPVRGRPALDPTGIRALSRLLRQSDVTFEVRGPFETLRLVREDDLVLLDPPFGRAEASEREVRSWLNAAVARGASVLAPTPGWDGEVSVDPELYRGWAGMVPVNDRAADERLWGGGQLARRLRAERGDRP</sequence>
<protein>
    <recommendedName>
        <fullName evidence="2">site-specific DNA-methyltransferase (adenine-specific)</fullName>
        <ecNumber evidence="2">2.1.1.72</ecNumber>
    </recommendedName>
</protein>